<comment type="caution">
    <text evidence="2">The sequence shown here is derived from an EMBL/GenBank/DDBJ whole genome shotgun (WGS) entry which is preliminary data.</text>
</comment>
<keyword evidence="3" id="KW-1185">Reference proteome</keyword>
<dbReference type="AlphaFoldDB" id="A0A9Q0BAG5"/>
<dbReference type="OrthoDB" id="10465361at2759"/>
<sequence length="173" mass="19053">HEIDNLKCTEFTLICCVNDVEEDLAVLWKMVAGTGQAIAPHNSSINAGPQVKSGSKKVPGHPEPRPKLEKPSAKSNIGGQLDSAWLPQPVYWNGAYRDFSPVHTDSDLGPHALFQRELSHRAYDNGSQSRHRGAVSGDSVDPRVYDKDGKKESEDSDANDSGYCLIFKDEYEN</sequence>
<feature type="region of interest" description="Disordered" evidence="1">
    <location>
        <begin position="39"/>
        <end position="81"/>
    </location>
</feature>
<reference evidence="2" key="2">
    <citation type="submission" date="2022-07" db="EMBL/GenBank/DDBJ databases">
        <authorList>
            <person name="Goncalves M.F.M."/>
            <person name="Hilario S."/>
            <person name="Van De Peer Y."/>
            <person name="Esteves A.C."/>
            <person name="Alves A."/>
        </authorList>
    </citation>
    <scope>NUCLEOTIDE SEQUENCE</scope>
    <source>
        <strain evidence="2">MUM 19.33</strain>
    </source>
</reference>
<feature type="compositionally biased region" description="Basic and acidic residues" evidence="1">
    <location>
        <begin position="60"/>
        <end position="72"/>
    </location>
</feature>
<proteinExistence type="predicted"/>
<dbReference type="Proteomes" id="UP001055219">
    <property type="component" value="Unassembled WGS sequence"/>
</dbReference>
<evidence type="ECO:0000256" key="1">
    <source>
        <dbReference type="SAM" id="MobiDB-lite"/>
    </source>
</evidence>
<protein>
    <submittedName>
        <fullName evidence="2">Uncharacterized protein</fullName>
    </submittedName>
</protein>
<feature type="compositionally biased region" description="Basic and acidic residues" evidence="1">
    <location>
        <begin position="140"/>
        <end position="153"/>
    </location>
</feature>
<evidence type="ECO:0000313" key="3">
    <source>
        <dbReference type="Proteomes" id="UP001055219"/>
    </source>
</evidence>
<feature type="non-terminal residue" evidence="2">
    <location>
        <position position="1"/>
    </location>
</feature>
<organism evidence="2 3">
    <name type="scientific">Emericellopsis cladophorae</name>
    <dbReference type="NCBI Taxonomy" id="2686198"/>
    <lineage>
        <taxon>Eukaryota</taxon>
        <taxon>Fungi</taxon>
        <taxon>Dikarya</taxon>
        <taxon>Ascomycota</taxon>
        <taxon>Pezizomycotina</taxon>
        <taxon>Sordariomycetes</taxon>
        <taxon>Hypocreomycetidae</taxon>
        <taxon>Hypocreales</taxon>
        <taxon>Bionectriaceae</taxon>
        <taxon>Emericellopsis</taxon>
    </lineage>
</organism>
<gene>
    <name evidence="2" type="ORF">J7T54_000548</name>
</gene>
<name>A0A9Q0BAG5_9HYPO</name>
<accession>A0A9Q0BAG5</accession>
<evidence type="ECO:0000313" key="2">
    <source>
        <dbReference type="EMBL" id="KAI6778892.1"/>
    </source>
</evidence>
<reference evidence="2" key="1">
    <citation type="journal article" date="2021" name="J Fungi (Basel)">
        <title>Genomic and Metabolomic Analyses of the Marine Fungus Emericellopsis cladophorae: Insights into Saltwater Adaptability Mechanisms and Its Biosynthetic Potential.</title>
        <authorList>
            <person name="Goncalves M.F.M."/>
            <person name="Hilario S."/>
            <person name="Van de Peer Y."/>
            <person name="Esteves A.C."/>
            <person name="Alves A."/>
        </authorList>
    </citation>
    <scope>NUCLEOTIDE SEQUENCE</scope>
    <source>
        <strain evidence="2">MUM 19.33</strain>
    </source>
</reference>
<dbReference type="RefSeq" id="XP_051359748.1">
    <property type="nucleotide sequence ID" value="XM_051509278.1"/>
</dbReference>
<dbReference type="EMBL" id="JAGIXG020000057">
    <property type="protein sequence ID" value="KAI6778892.1"/>
    <property type="molecule type" value="Genomic_DNA"/>
</dbReference>
<dbReference type="GeneID" id="75827067"/>
<feature type="region of interest" description="Disordered" evidence="1">
    <location>
        <begin position="122"/>
        <end position="161"/>
    </location>
</feature>